<dbReference type="GO" id="GO:0015074">
    <property type="term" value="P:DNA integration"/>
    <property type="evidence" value="ECO:0007669"/>
    <property type="project" value="InterPro"/>
</dbReference>
<feature type="compositionally biased region" description="Pro residues" evidence="1">
    <location>
        <begin position="1"/>
        <end position="11"/>
    </location>
</feature>
<dbReference type="InterPro" id="IPR041577">
    <property type="entry name" value="RT_RNaseH_2"/>
</dbReference>
<evidence type="ECO:0000256" key="1">
    <source>
        <dbReference type="SAM" id="MobiDB-lite"/>
    </source>
</evidence>
<feature type="region of interest" description="Disordered" evidence="1">
    <location>
        <begin position="113"/>
        <end position="149"/>
    </location>
</feature>
<dbReference type="CDD" id="cd00303">
    <property type="entry name" value="retropepsin_like"/>
    <property type="match status" value="1"/>
</dbReference>
<feature type="region of interest" description="Disordered" evidence="1">
    <location>
        <begin position="1"/>
        <end position="96"/>
    </location>
</feature>
<dbReference type="PANTHER" id="PTHR48475">
    <property type="entry name" value="RIBONUCLEASE H"/>
    <property type="match status" value="1"/>
</dbReference>
<feature type="compositionally biased region" description="Basic and acidic residues" evidence="1">
    <location>
        <begin position="131"/>
        <end position="148"/>
    </location>
</feature>
<evidence type="ECO:0000259" key="2">
    <source>
        <dbReference type="PROSITE" id="PS50879"/>
    </source>
</evidence>
<feature type="domain" description="Integrase catalytic" evidence="3">
    <location>
        <begin position="1105"/>
        <end position="1231"/>
    </location>
</feature>
<dbReference type="PANTHER" id="PTHR48475:SF2">
    <property type="entry name" value="RIBONUCLEASE H"/>
    <property type="match status" value="1"/>
</dbReference>
<organism evidence="4">
    <name type="scientific">Fagus sylvatica</name>
    <name type="common">Beechnut</name>
    <dbReference type="NCBI Taxonomy" id="28930"/>
    <lineage>
        <taxon>Eukaryota</taxon>
        <taxon>Viridiplantae</taxon>
        <taxon>Streptophyta</taxon>
        <taxon>Embryophyta</taxon>
        <taxon>Tracheophyta</taxon>
        <taxon>Spermatophyta</taxon>
        <taxon>Magnoliopsida</taxon>
        <taxon>eudicotyledons</taxon>
        <taxon>Gunneridae</taxon>
        <taxon>Pentapetalae</taxon>
        <taxon>rosids</taxon>
        <taxon>fabids</taxon>
        <taxon>Fagales</taxon>
        <taxon>Fagaceae</taxon>
        <taxon>Fagus</taxon>
    </lineage>
</organism>
<dbReference type="InterPro" id="IPR036397">
    <property type="entry name" value="RNaseH_sf"/>
</dbReference>
<dbReference type="InterPro" id="IPR021109">
    <property type="entry name" value="Peptidase_aspartic_dom_sf"/>
</dbReference>
<sequence length="1349" mass="151756">MSCSAPVPPKPAEFLARQASGPSRPEVSIESSYRPSEHTPPATSVIPSSRHTDLRHHLDDRRTEWHEQTSTKVTPRRARRSLNFSSSAESRADDSERVIAELRQEINDLKKTARGKATSSVDPSVTVRVTRGRDERSDKGVSERRDRSALPPIVPKKKVRQGEQGAVWKALDLVSSSPFSEEIERAKLPERFTAPRLKFVRVEEDGGNTSAMLPEVLVRPLSSRSQVRTGQASKVSLVPTNYASLSFKAFQTVFKEPIYWILDKIKAKPFFVWPPKLVGDPAAWNHNLHCLYHRDRGHLTENCHKYKTHLEQLVADSHLSDYVDSNLIGYKARGTTADRSGASGSVRAGVIQVIHNPSCTSILPASFRSDIQKAAHLKRSFGILDSARLLSTSCSENLGSPTHRVVSFLDEDLIDVQMPHSDPIVITLRIGNYDVKRVLIDQGSFAEVMYKGLYEKLGLKEADLDDFSSAVFGFSGESTTPLGKTTLLVLAGPINLQTKFIVIHGSSPYNAIMGRDWLHRKRAILSTLHQKLRFPTKDGIMETSGTAIGENTTEKDPEKRQKLAPERAEIMVKEVDRLLETNAIRPVQYSTWLSNIVVVRKKNEKWRVCVDFTDLNKACLKDSFPLPRIDQLVDSASEPRKDEFLICFPRLPPNSYSPVRPGEDDLYYSQRHLLLQSDALWIEECRGNLSEDEKCRPFFRLLGKKKKFLWDEDCSDAFQGIKNYLSTPHCLSIPCPGEPLFLYLAVSEHAVSAVLVRETHESQKPIFFMSKTMNETESSSDFSGRITRCGVHLGSLSVEYKPRTSIKGQVLANFVVESQGKGGNSELTNTPSYDTDASSSGWKLFVDGASNMRGAGAGAVLISPKGLILEQAVRLGFLASNNEAEYEALLISLRSAIRLGADRLQIFCDSQLVVNHISREYLARDERMLSYLSIVKSLLSKFDFVQVEQIGREHNSHADILGKLATTLETDLHRTVTVEVLSTPSTLIDTADRVCSTSSVASWMDPLIAYLRDDCLPEDPKTASIIKRKAPGYWLSKERSLYKKVYVEVILGVNRWPTEQCRRVIGGHICRAMLFGMFKKCDKCQRFAPKIHQPARELNPLSNYFTKWIEAKPLSHFREVDTKCFLRKSVITRFGIPWAVISDNGTQFEGKLFKSFCSDLGIRNFFSSPAYPQANGQVEVSNKVILDGIKKRLEEAKGRWVEELPSVMWTHRTTRRRSTGETPFALAYGVEAVIPLVVSLPTTRTMEFDAEENECNLRKNLNLLEERRDMTTIRLASYQHQMKRGYDKNIRPRSFQVGDLVLRKVVANTRNPNDGKLGPNWEGPYKVMSFAGVGAYRLMDMDGKSVPRP</sequence>
<dbReference type="InterPro" id="IPR002156">
    <property type="entry name" value="RNaseH_domain"/>
</dbReference>
<dbReference type="Pfam" id="PF17919">
    <property type="entry name" value="RT_RNaseH_2"/>
    <property type="match status" value="1"/>
</dbReference>
<dbReference type="PROSITE" id="PS50994">
    <property type="entry name" value="INTEGRASE"/>
    <property type="match status" value="1"/>
</dbReference>
<dbReference type="SUPFAM" id="SSF56672">
    <property type="entry name" value="DNA/RNA polymerases"/>
    <property type="match status" value="2"/>
</dbReference>
<dbReference type="InterPro" id="IPR012337">
    <property type="entry name" value="RNaseH-like_sf"/>
</dbReference>
<reference evidence="4" key="1">
    <citation type="submission" date="2018-02" db="EMBL/GenBank/DDBJ databases">
        <authorList>
            <person name="Cohen D.B."/>
            <person name="Kent A.D."/>
        </authorList>
    </citation>
    <scope>NUCLEOTIDE SEQUENCE</scope>
</reference>
<dbReference type="CDD" id="cd09279">
    <property type="entry name" value="RNase_HI_like"/>
    <property type="match status" value="1"/>
</dbReference>
<dbReference type="GO" id="GO:0004523">
    <property type="term" value="F:RNA-DNA hybrid ribonuclease activity"/>
    <property type="evidence" value="ECO:0007669"/>
    <property type="project" value="InterPro"/>
</dbReference>
<dbReference type="EMBL" id="OIVN01001946">
    <property type="protein sequence ID" value="SPC99187.1"/>
    <property type="molecule type" value="Genomic_DNA"/>
</dbReference>
<dbReference type="Gene3D" id="3.30.420.10">
    <property type="entry name" value="Ribonuclease H-like superfamily/Ribonuclease H"/>
    <property type="match status" value="2"/>
</dbReference>
<protein>
    <submittedName>
        <fullName evidence="4">Uncharacterized protein</fullName>
    </submittedName>
</protein>
<dbReference type="PROSITE" id="PS50879">
    <property type="entry name" value="RNASE_H_1"/>
    <property type="match status" value="1"/>
</dbReference>
<feature type="domain" description="RNase H type-1" evidence="2">
    <location>
        <begin position="838"/>
        <end position="967"/>
    </location>
</feature>
<dbReference type="Gene3D" id="3.10.10.10">
    <property type="entry name" value="HIV Type 1 Reverse Transcriptase, subunit A, domain 1"/>
    <property type="match status" value="1"/>
</dbReference>
<accession>A0A2N9G952</accession>
<dbReference type="GO" id="GO:0003676">
    <property type="term" value="F:nucleic acid binding"/>
    <property type="evidence" value="ECO:0007669"/>
    <property type="project" value="InterPro"/>
</dbReference>
<feature type="compositionally biased region" description="Basic and acidic residues" evidence="1">
    <location>
        <begin position="50"/>
        <end position="69"/>
    </location>
</feature>
<name>A0A2N9G952_FAGSY</name>
<dbReference type="InterPro" id="IPR001584">
    <property type="entry name" value="Integrase_cat-core"/>
</dbReference>
<dbReference type="InterPro" id="IPR043502">
    <property type="entry name" value="DNA/RNA_pol_sf"/>
</dbReference>
<dbReference type="SUPFAM" id="SSF53098">
    <property type="entry name" value="Ribonuclease H-like"/>
    <property type="match status" value="2"/>
</dbReference>
<proteinExistence type="predicted"/>
<evidence type="ECO:0000313" key="4">
    <source>
        <dbReference type="EMBL" id="SPC99187.1"/>
    </source>
</evidence>
<evidence type="ECO:0000259" key="3">
    <source>
        <dbReference type="PROSITE" id="PS50994"/>
    </source>
</evidence>
<gene>
    <name evidence="4" type="ORF">FSB_LOCUS27069</name>
</gene>
<dbReference type="Gene3D" id="2.40.70.10">
    <property type="entry name" value="Acid Proteases"/>
    <property type="match status" value="1"/>
</dbReference>
<dbReference type="Pfam" id="PF13456">
    <property type="entry name" value="RVT_3"/>
    <property type="match status" value="1"/>
</dbReference>